<proteinExistence type="predicted"/>
<accession>T1DVE0</accession>
<comment type="caution">
    <text evidence="1">The sequence shown here is derived from an EMBL/GenBank/DDBJ whole genome shotgun (WGS) entry which is preliminary data.</text>
</comment>
<dbReference type="Proteomes" id="UP000018143">
    <property type="component" value="Unassembled WGS sequence"/>
</dbReference>
<organism evidence="1 2">
    <name type="scientific">Helicobacter fennelliae MRY12-0050</name>
    <dbReference type="NCBI Taxonomy" id="1325130"/>
    <lineage>
        <taxon>Bacteria</taxon>
        <taxon>Pseudomonadati</taxon>
        <taxon>Campylobacterota</taxon>
        <taxon>Epsilonproteobacteria</taxon>
        <taxon>Campylobacterales</taxon>
        <taxon>Helicobacteraceae</taxon>
        <taxon>Helicobacter</taxon>
    </lineage>
</organism>
<protein>
    <submittedName>
        <fullName evidence="1">Uncharacterized protein</fullName>
    </submittedName>
</protein>
<evidence type="ECO:0000313" key="2">
    <source>
        <dbReference type="Proteomes" id="UP000018143"/>
    </source>
</evidence>
<name>T1DVE0_9HELI</name>
<reference evidence="1 2" key="1">
    <citation type="journal article" date="2013" name="Genome Announc.">
        <title>Draft Genome Sequence of Helicobacter fennelliae Strain MRY12-0050, Isolated from a Bacteremia Patient.</title>
        <authorList>
            <person name="Rimbara E."/>
            <person name="Matsui M."/>
            <person name="Mori S."/>
            <person name="Suzuki S."/>
            <person name="Suzuki M."/>
            <person name="Kim H."/>
            <person name="Sekizuka T."/>
            <person name="Kuroda M."/>
            <person name="Shibayama K."/>
        </authorList>
    </citation>
    <scope>NUCLEOTIDE SEQUENCE [LARGE SCALE GENOMIC DNA]</scope>
    <source>
        <strain evidence="1 2">MRY12-0050</strain>
    </source>
</reference>
<evidence type="ECO:0000313" key="1">
    <source>
        <dbReference type="EMBL" id="GAD18457.1"/>
    </source>
</evidence>
<keyword evidence="2" id="KW-1185">Reference proteome</keyword>
<dbReference type="STRING" id="1325130.HFN_2385"/>
<dbReference type="EMBL" id="BASD01000005">
    <property type="protein sequence ID" value="GAD18457.1"/>
    <property type="molecule type" value="Genomic_DNA"/>
</dbReference>
<dbReference type="AlphaFoldDB" id="T1DVE0"/>
<dbReference type="RefSeq" id="WP_023947080.1">
    <property type="nucleotide sequence ID" value="NZ_BASD01000005.1"/>
</dbReference>
<sequence length="80" mass="9246">MNTNKKFVCKNSHYNALKENNISMGGGLRKPNHRVFRRILDSAESNFYCVDLYNANHNGRVDSVKNQSCNDNITRHCERS</sequence>
<gene>
    <name evidence="1" type="ORF">HFN_2385</name>
</gene>